<evidence type="ECO:0000313" key="5">
    <source>
        <dbReference type="Proteomes" id="UP000245999"/>
    </source>
</evidence>
<keyword evidence="5" id="KW-1185">Reference proteome</keyword>
<evidence type="ECO:0000313" key="4">
    <source>
        <dbReference type="EMBL" id="AWM34896.1"/>
    </source>
</evidence>
<feature type="domain" description="ACB" evidence="3">
    <location>
        <begin position="8"/>
        <end position="103"/>
    </location>
</feature>
<dbReference type="GO" id="GO:0000062">
    <property type="term" value="F:fatty-acyl-CoA binding"/>
    <property type="evidence" value="ECO:0007669"/>
    <property type="project" value="InterPro"/>
</dbReference>
<keyword evidence="1" id="KW-0446">Lipid-binding</keyword>
<evidence type="ECO:0000259" key="3">
    <source>
        <dbReference type="PROSITE" id="PS51228"/>
    </source>
</evidence>
<dbReference type="InterPro" id="IPR014352">
    <property type="entry name" value="FERM/acyl-CoA-bd_prot_sf"/>
</dbReference>
<dbReference type="PROSITE" id="PS51228">
    <property type="entry name" value="ACB_2"/>
    <property type="match status" value="1"/>
</dbReference>
<feature type="region of interest" description="Disordered" evidence="2">
    <location>
        <begin position="55"/>
        <end position="147"/>
    </location>
</feature>
<dbReference type="Proteomes" id="UP000245999">
    <property type="component" value="Chromosome"/>
</dbReference>
<sequence length="147" mass="15326">MNSANATLDQQFQAAVERVNNLPPDAAAAQMTDLYGLYKQATDGDVDMKGDVVAADEATDASGPAGLSQGQWDSWNKYKGTPQEEAKRQYVARAAEAAGGPTGAADAQTVPTDSRTGAPDAADHGGLRGNLNEGTPYGGEDRLKEQQ</sequence>
<dbReference type="RefSeq" id="WP_109657917.1">
    <property type="nucleotide sequence ID" value="NZ_CP029145.1"/>
</dbReference>
<feature type="compositionally biased region" description="Low complexity" evidence="2">
    <location>
        <begin position="92"/>
        <end position="107"/>
    </location>
</feature>
<dbReference type="Pfam" id="PF00887">
    <property type="entry name" value="ACBP"/>
    <property type="match status" value="1"/>
</dbReference>
<dbReference type="AlphaFoldDB" id="A0A2Z3GTY9"/>
<accession>A0A2Z3GTY9</accession>
<evidence type="ECO:0000256" key="2">
    <source>
        <dbReference type="SAM" id="MobiDB-lite"/>
    </source>
</evidence>
<dbReference type="EMBL" id="CP029145">
    <property type="protein sequence ID" value="AWM34896.1"/>
    <property type="molecule type" value="Genomic_DNA"/>
</dbReference>
<reference evidence="5" key="1">
    <citation type="submission" date="2018-04" db="EMBL/GenBank/DDBJ databases">
        <title>Complete genome of Antarctic heterotrophic bacterium Hymenobacter nivis.</title>
        <authorList>
            <person name="Terashima M."/>
        </authorList>
    </citation>
    <scope>NUCLEOTIDE SEQUENCE [LARGE SCALE GENOMIC DNA]</scope>
    <source>
        <strain evidence="5">NBRC 111535</strain>
    </source>
</reference>
<dbReference type="OrthoDB" id="881227at2"/>
<dbReference type="Gene3D" id="1.20.80.10">
    <property type="match status" value="1"/>
</dbReference>
<proteinExistence type="predicted"/>
<gene>
    <name evidence="4" type="ORF">DDQ68_20230</name>
</gene>
<dbReference type="InterPro" id="IPR000582">
    <property type="entry name" value="Acyl-CoA-binding_protein"/>
</dbReference>
<dbReference type="InterPro" id="IPR035984">
    <property type="entry name" value="Acyl-CoA-binding_sf"/>
</dbReference>
<dbReference type="KEGG" id="hnv:DDQ68_20230"/>
<dbReference type="PANTHER" id="PTHR23310:SF62">
    <property type="entry name" value="ACYL-COA BINDING PROTEIN 1, ISOFORM A"/>
    <property type="match status" value="1"/>
</dbReference>
<protein>
    <recommendedName>
        <fullName evidence="3">ACB domain-containing protein</fullName>
    </recommendedName>
</protein>
<dbReference type="PANTHER" id="PTHR23310">
    <property type="entry name" value="ACYL-COA-BINDING PROTEIN, ACBP"/>
    <property type="match status" value="1"/>
</dbReference>
<organism evidence="4 5">
    <name type="scientific">Hymenobacter nivis</name>
    <dbReference type="NCBI Taxonomy" id="1850093"/>
    <lineage>
        <taxon>Bacteria</taxon>
        <taxon>Pseudomonadati</taxon>
        <taxon>Bacteroidota</taxon>
        <taxon>Cytophagia</taxon>
        <taxon>Cytophagales</taxon>
        <taxon>Hymenobacteraceae</taxon>
        <taxon>Hymenobacter</taxon>
    </lineage>
</organism>
<dbReference type="SUPFAM" id="SSF47027">
    <property type="entry name" value="Acyl-CoA binding protein"/>
    <property type="match status" value="1"/>
</dbReference>
<dbReference type="GO" id="GO:0006631">
    <property type="term" value="P:fatty acid metabolic process"/>
    <property type="evidence" value="ECO:0007669"/>
    <property type="project" value="TreeGrafter"/>
</dbReference>
<dbReference type="PRINTS" id="PR00689">
    <property type="entry name" value="ACOABINDINGP"/>
</dbReference>
<evidence type="ECO:0000256" key="1">
    <source>
        <dbReference type="ARBA" id="ARBA00023121"/>
    </source>
</evidence>
<name>A0A2Z3GTY9_9BACT</name>